<name>A0A100Y3T9_9ACTN</name>
<evidence type="ECO:0000313" key="5">
    <source>
        <dbReference type="Proteomes" id="UP000054011"/>
    </source>
</evidence>
<dbReference type="STRING" id="936756.ATE80_19340"/>
<gene>
    <name evidence="4" type="ORF">ATE80_19340</name>
</gene>
<keyword evidence="3" id="KW-0732">Signal</keyword>
<keyword evidence="5" id="KW-1185">Reference proteome</keyword>
<dbReference type="InterPro" id="IPR006311">
    <property type="entry name" value="TAT_signal"/>
</dbReference>
<dbReference type="OrthoDB" id="3530682at2"/>
<keyword evidence="2" id="KW-1133">Transmembrane helix</keyword>
<keyword evidence="2" id="KW-0472">Membrane</keyword>
<evidence type="ECO:0000313" key="4">
    <source>
        <dbReference type="EMBL" id="KUH37189.1"/>
    </source>
</evidence>
<proteinExistence type="predicted"/>
<sequence length="241" mass="23945">MTRTLPGRARRPLAASAAAALLAVPAVLGAAGTAQAAGYRYWSFWEGGTGGSWAYATQGPATTRPADGAVQGYRFAVSTDSQDADRPRRAPDFATVCAGTPAAEGSKRVAVVVDFGTAADAPRGESPPAARTACARVRPDATGAEALAAVAAPLRYNGQALLCAIAGYPRQGCGEQVAQPATPAPSRAPGTTAPSPAGRTAAEGEDGNGRGGPSVGLLAGAAAVVALGTAALVRARRRGRP</sequence>
<dbReference type="AlphaFoldDB" id="A0A100Y3T9"/>
<feature type="transmembrane region" description="Helical" evidence="2">
    <location>
        <begin position="215"/>
        <end position="233"/>
    </location>
</feature>
<dbReference type="PROSITE" id="PS51318">
    <property type="entry name" value="TAT"/>
    <property type="match status" value="1"/>
</dbReference>
<evidence type="ECO:0000256" key="1">
    <source>
        <dbReference type="SAM" id="MobiDB-lite"/>
    </source>
</evidence>
<feature type="chain" id="PRO_5007091200" description="Secreted protein" evidence="3">
    <location>
        <begin position="37"/>
        <end position="241"/>
    </location>
</feature>
<accession>A0A100Y3T9</accession>
<dbReference type="InterPro" id="IPR047703">
    <property type="entry name" value="SCO2322-like"/>
</dbReference>
<evidence type="ECO:0008006" key="6">
    <source>
        <dbReference type="Google" id="ProtNLM"/>
    </source>
</evidence>
<dbReference type="EMBL" id="LNSV01000052">
    <property type="protein sequence ID" value="KUH37189.1"/>
    <property type="molecule type" value="Genomic_DNA"/>
</dbReference>
<organism evidence="4 5">
    <name type="scientific">Streptomyces kanasensis</name>
    <dbReference type="NCBI Taxonomy" id="936756"/>
    <lineage>
        <taxon>Bacteria</taxon>
        <taxon>Bacillati</taxon>
        <taxon>Actinomycetota</taxon>
        <taxon>Actinomycetes</taxon>
        <taxon>Kitasatosporales</taxon>
        <taxon>Streptomycetaceae</taxon>
        <taxon>Streptomyces</taxon>
    </lineage>
</organism>
<protein>
    <recommendedName>
        <fullName evidence="6">Secreted protein</fullName>
    </recommendedName>
</protein>
<keyword evidence="2" id="KW-0812">Transmembrane</keyword>
<feature type="signal peptide" evidence="3">
    <location>
        <begin position="1"/>
        <end position="36"/>
    </location>
</feature>
<reference evidence="4 5" key="1">
    <citation type="submission" date="2015-11" db="EMBL/GenBank/DDBJ databases">
        <title>Genome-wide analysis reveals the secondary metabolome in Streptomyces kanasensis ZX01.</title>
        <authorList>
            <person name="Zhang G."/>
            <person name="Han L."/>
            <person name="Feng J."/>
            <person name="Zhang X."/>
        </authorList>
    </citation>
    <scope>NUCLEOTIDE SEQUENCE [LARGE SCALE GENOMIC DNA]</scope>
    <source>
        <strain evidence="4 5">ZX01</strain>
    </source>
</reference>
<comment type="caution">
    <text evidence="4">The sequence shown here is derived from an EMBL/GenBank/DDBJ whole genome shotgun (WGS) entry which is preliminary data.</text>
</comment>
<dbReference type="NCBIfam" id="NF040672">
    <property type="entry name" value="SCO2322_fam"/>
    <property type="match status" value="1"/>
</dbReference>
<dbReference type="Proteomes" id="UP000054011">
    <property type="component" value="Unassembled WGS sequence"/>
</dbReference>
<evidence type="ECO:0000256" key="3">
    <source>
        <dbReference type="SAM" id="SignalP"/>
    </source>
</evidence>
<evidence type="ECO:0000256" key="2">
    <source>
        <dbReference type="SAM" id="Phobius"/>
    </source>
</evidence>
<feature type="region of interest" description="Disordered" evidence="1">
    <location>
        <begin position="174"/>
        <end position="215"/>
    </location>
</feature>
<dbReference type="RefSeq" id="WP_058943490.1">
    <property type="nucleotide sequence ID" value="NZ_LNSV01000052.1"/>
</dbReference>